<gene>
    <name evidence="1" type="ORF">T310_7009</name>
</gene>
<dbReference type="RefSeq" id="XP_013325645.1">
    <property type="nucleotide sequence ID" value="XM_013470191.1"/>
</dbReference>
<protein>
    <submittedName>
        <fullName evidence="1">Uncharacterized protein</fullName>
    </submittedName>
</protein>
<accession>A0A0F4YN07</accession>
<comment type="caution">
    <text evidence="1">The sequence shown here is derived from an EMBL/GenBank/DDBJ whole genome shotgun (WGS) entry which is preliminary data.</text>
</comment>
<dbReference type="GeneID" id="25319286"/>
<proteinExistence type="predicted"/>
<dbReference type="Proteomes" id="UP000053958">
    <property type="component" value="Unassembled WGS sequence"/>
</dbReference>
<name>A0A0F4YN07_RASE3</name>
<dbReference type="AlphaFoldDB" id="A0A0F4YN07"/>
<evidence type="ECO:0000313" key="2">
    <source>
        <dbReference type="Proteomes" id="UP000053958"/>
    </source>
</evidence>
<evidence type="ECO:0000313" key="1">
    <source>
        <dbReference type="EMBL" id="KKA19033.1"/>
    </source>
</evidence>
<sequence>GRPKENNESYQTANSIRSSWKLSLSWWIPGHVLTREKSRRWCASAGFSTRGSLAMRFVRTSKAPLLTEYHFNLQRTLHLTPSGVFQSRMISPFGGSQQRSTANGPHGT</sequence>
<reference evidence="1 2" key="1">
    <citation type="submission" date="2015-04" db="EMBL/GenBank/DDBJ databases">
        <authorList>
            <person name="Heijne W.H."/>
            <person name="Fedorova N.D."/>
            <person name="Nierman W.C."/>
            <person name="Vollebregt A.W."/>
            <person name="Zhao Z."/>
            <person name="Wu L."/>
            <person name="Kumar M."/>
            <person name="Stam H."/>
            <person name="van den Berg M.A."/>
            <person name="Pel H.J."/>
        </authorList>
    </citation>
    <scope>NUCLEOTIDE SEQUENCE [LARGE SCALE GENOMIC DNA]</scope>
    <source>
        <strain evidence="1 2">CBS 393.64</strain>
    </source>
</reference>
<organism evidence="1 2">
    <name type="scientific">Rasamsonia emersonii (strain ATCC 16479 / CBS 393.64 / IMI 116815)</name>
    <dbReference type="NCBI Taxonomy" id="1408163"/>
    <lineage>
        <taxon>Eukaryota</taxon>
        <taxon>Fungi</taxon>
        <taxon>Dikarya</taxon>
        <taxon>Ascomycota</taxon>
        <taxon>Pezizomycotina</taxon>
        <taxon>Eurotiomycetes</taxon>
        <taxon>Eurotiomycetidae</taxon>
        <taxon>Eurotiales</taxon>
        <taxon>Trichocomaceae</taxon>
        <taxon>Rasamsonia</taxon>
    </lineage>
</organism>
<dbReference type="EMBL" id="LASV01000391">
    <property type="protein sequence ID" value="KKA19033.1"/>
    <property type="molecule type" value="Genomic_DNA"/>
</dbReference>
<feature type="non-terminal residue" evidence="1">
    <location>
        <position position="1"/>
    </location>
</feature>
<keyword evidence="2" id="KW-1185">Reference proteome</keyword>